<dbReference type="Pfam" id="PF00370">
    <property type="entry name" value="FGGY_N"/>
    <property type="match status" value="1"/>
</dbReference>
<evidence type="ECO:0000256" key="3">
    <source>
        <dbReference type="ARBA" id="ARBA00022777"/>
    </source>
</evidence>
<keyword evidence="3 4" id="KW-0418">Kinase</keyword>
<comment type="similarity">
    <text evidence="1 4">Belongs to the FGGY kinase family.</text>
</comment>
<reference evidence="8" key="1">
    <citation type="submission" date="2016-11" db="EMBL/GenBank/DDBJ databases">
        <authorList>
            <person name="Varghese N."/>
            <person name="Submissions S."/>
        </authorList>
    </citation>
    <scope>NUCLEOTIDE SEQUENCE [LARGE SCALE GENOMIC DNA]</scope>
    <source>
        <strain evidence="8">DSM 16579</strain>
    </source>
</reference>
<dbReference type="RefSeq" id="WP_072838290.1">
    <property type="nucleotide sequence ID" value="NZ_FQVF01000003.1"/>
</dbReference>
<dbReference type="Proteomes" id="UP000184517">
    <property type="component" value="Unassembled WGS sequence"/>
</dbReference>
<protein>
    <submittedName>
        <fullName evidence="7">Erythritol kinase</fullName>
    </submittedName>
</protein>
<dbReference type="SUPFAM" id="SSF53067">
    <property type="entry name" value="Actin-like ATPase domain"/>
    <property type="match status" value="2"/>
</dbReference>
<dbReference type="PANTHER" id="PTHR43095">
    <property type="entry name" value="SUGAR KINASE"/>
    <property type="match status" value="1"/>
</dbReference>
<dbReference type="PROSITE" id="PS00445">
    <property type="entry name" value="FGGY_KINASES_2"/>
    <property type="match status" value="1"/>
</dbReference>
<name>A0A1M4VGX2_9GAMM</name>
<dbReference type="Pfam" id="PF02782">
    <property type="entry name" value="FGGY_C"/>
    <property type="match status" value="1"/>
</dbReference>
<evidence type="ECO:0000259" key="5">
    <source>
        <dbReference type="Pfam" id="PF00370"/>
    </source>
</evidence>
<dbReference type="STRING" id="1122206.SAMN02745753_00653"/>
<evidence type="ECO:0000256" key="4">
    <source>
        <dbReference type="RuleBase" id="RU003733"/>
    </source>
</evidence>
<keyword evidence="2 4" id="KW-0808">Transferase</keyword>
<dbReference type="GO" id="GO:0016301">
    <property type="term" value="F:kinase activity"/>
    <property type="evidence" value="ECO:0007669"/>
    <property type="project" value="UniProtKB-KW"/>
</dbReference>
<feature type="domain" description="Carbohydrate kinase FGGY N-terminal" evidence="5">
    <location>
        <begin position="6"/>
        <end position="250"/>
    </location>
</feature>
<evidence type="ECO:0000313" key="8">
    <source>
        <dbReference type="Proteomes" id="UP000184517"/>
    </source>
</evidence>
<dbReference type="EMBL" id="FQVF01000003">
    <property type="protein sequence ID" value="SHE68152.1"/>
    <property type="molecule type" value="Genomic_DNA"/>
</dbReference>
<dbReference type="InterPro" id="IPR043129">
    <property type="entry name" value="ATPase_NBD"/>
</dbReference>
<accession>A0A1M4VGX2</accession>
<dbReference type="InterPro" id="IPR018485">
    <property type="entry name" value="FGGY_C"/>
</dbReference>
<dbReference type="InterPro" id="IPR050406">
    <property type="entry name" value="FGGY_Carb_Kinase"/>
</dbReference>
<dbReference type="GO" id="GO:0016773">
    <property type="term" value="F:phosphotransferase activity, alcohol group as acceptor"/>
    <property type="evidence" value="ECO:0007669"/>
    <property type="project" value="InterPro"/>
</dbReference>
<dbReference type="PIRSF" id="PIRSF000538">
    <property type="entry name" value="GlpK"/>
    <property type="match status" value="1"/>
</dbReference>
<gene>
    <name evidence="7" type="ORF">SAMN02745753_00653</name>
</gene>
<organism evidence="7 8">
    <name type="scientific">Marinomonas polaris DSM 16579</name>
    <dbReference type="NCBI Taxonomy" id="1122206"/>
    <lineage>
        <taxon>Bacteria</taxon>
        <taxon>Pseudomonadati</taxon>
        <taxon>Pseudomonadota</taxon>
        <taxon>Gammaproteobacteria</taxon>
        <taxon>Oceanospirillales</taxon>
        <taxon>Oceanospirillaceae</taxon>
        <taxon>Marinomonas</taxon>
    </lineage>
</organism>
<evidence type="ECO:0000256" key="1">
    <source>
        <dbReference type="ARBA" id="ARBA00009156"/>
    </source>
</evidence>
<dbReference type="CDD" id="cd24121">
    <property type="entry name" value="ASKHA_NBD_FGGY_BaEryA-like"/>
    <property type="match status" value="1"/>
</dbReference>
<dbReference type="Gene3D" id="3.30.420.40">
    <property type="match status" value="2"/>
</dbReference>
<dbReference type="AlphaFoldDB" id="A0A1M4VGX2"/>
<dbReference type="InterPro" id="IPR018483">
    <property type="entry name" value="Carb_kinase_FGGY_CS"/>
</dbReference>
<dbReference type="InterPro" id="IPR018484">
    <property type="entry name" value="FGGY_N"/>
</dbReference>
<proteinExistence type="inferred from homology"/>
<dbReference type="InterPro" id="IPR000577">
    <property type="entry name" value="Carb_kinase_FGGY"/>
</dbReference>
<evidence type="ECO:0000256" key="2">
    <source>
        <dbReference type="ARBA" id="ARBA00022679"/>
    </source>
</evidence>
<sequence>MTTNLIVGIDAGTSVVKAVAFTLDGKQIAVSSVRNTYKATPNGSATQSLSKTWDDCVAALKGLGEKIEDFQLRVVALSVTGQGDGTWLIDDDGLPVCDAWLWLDGRSAQTVDILNTQSSERQRFEKTGTGLSTCQQGVQLAHMACHYPHLLEKAKTAFHCKDWLYFNLTKVRATDPSEASFTFGDFRTRQYDDQVITSLGLSEYRDLLPDIIDGCETTHPLSAEAAELTGLKAGIPVSLAYVDMVMTALGAGVHTGQDNVACSVIGSTGVHMRSVSSDDVFLNDQCTGYVIALPIPGRVTQVQTNMASALNLDWLLNVASDLLKDFGCESSPNVMVDKVETWLQRAEEGQLLYHPYISDAGERGPFVNGRARASFTGLTYHHRFHDLVRAVVEGLGMAMRDCYESMGGTTQELRLSGGAVRSATLRKILSASVGADVCVSGREEAGAAGAAMMAAVAIGEYKSMDDCIDEWVTPLLGQIEKKDKALCDRYDVLFNAFYQQRLTLPDTWLAMEQLREHSKTHLQVNSSDKS</sequence>
<evidence type="ECO:0000313" key="7">
    <source>
        <dbReference type="EMBL" id="SHE68152.1"/>
    </source>
</evidence>
<feature type="domain" description="Carbohydrate kinase FGGY C-terminal" evidence="6">
    <location>
        <begin position="264"/>
        <end position="457"/>
    </location>
</feature>
<dbReference type="GO" id="GO:0005975">
    <property type="term" value="P:carbohydrate metabolic process"/>
    <property type="evidence" value="ECO:0007669"/>
    <property type="project" value="InterPro"/>
</dbReference>
<evidence type="ECO:0000259" key="6">
    <source>
        <dbReference type="Pfam" id="PF02782"/>
    </source>
</evidence>
<keyword evidence="8" id="KW-1185">Reference proteome</keyword>
<dbReference type="PANTHER" id="PTHR43095:SF5">
    <property type="entry name" value="XYLULOSE KINASE"/>
    <property type="match status" value="1"/>
</dbReference>
<dbReference type="OrthoDB" id="9805576at2"/>